<dbReference type="Proteomes" id="UP000651728">
    <property type="component" value="Unassembled WGS sequence"/>
</dbReference>
<feature type="region of interest" description="Disordered" evidence="1">
    <location>
        <begin position="1"/>
        <end position="40"/>
    </location>
</feature>
<evidence type="ECO:0000313" key="3">
    <source>
        <dbReference type="Proteomes" id="UP000651728"/>
    </source>
</evidence>
<gene>
    <name evidence="2" type="ORF">Mam01_41640</name>
</gene>
<dbReference type="EMBL" id="BOOB01000030">
    <property type="protein sequence ID" value="GIH34000.1"/>
    <property type="molecule type" value="Genomic_DNA"/>
</dbReference>
<proteinExistence type="predicted"/>
<keyword evidence="3" id="KW-1185">Reference proteome</keyword>
<reference evidence="2 3" key="1">
    <citation type="submission" date="2021-01" db="EMBL/GenBank/DDBJ databases">
        <title>Whole genome shotgun sequence of Microbispora amethystogenes NBRC 101907.</title>
        <authorList>
            <person name="Komaki H."/>
            <person name="Tamura T."/>
        </authorList>
    </citation>
    <scope>NUCLEOTIDE SEQUENCE [LARGE SCALE GENOMIC DNA]</scope>
    <source>
        <strain evidence="2 3">NBRC 101907</strain>
    </source>
</reference>
<accession>A0ABQ4FGQ9</accession>
<organism evidence="2 3">
    <name type="scientific">Microbispora amethystogenes</name>
    <dbReference type="NCBI Taxonomy" id="1427754"/>
    <lineage>
        <taxon>Bacteria</taxon>
        <taxon>Bacillati</taxon>
        <taxon>Actinomycetota</taxon>
        <taxon>Actinomycetes</taxon>
        <taxon>Streptosporangiales</taxon>
        <taxon>Streptosporangiaceae</taxon>
        <taxon>Microbispora</taxon>
    </lineage>
</organism>
<sequence>MSDRARRFPGPTTTPWQPPPTKITGPSTGPVADSITGQSTDLIVGPGTGSITGSIAAGLVAAGLIVISLPLLSVPAAGAAPVPPSLRSARHAHARAHGNDHGNDHGGGHGRGATQSTGGTGTSNSPSIGSPARQVATGRRNVNAPAANSAVTFAGIQQVSSVSVFTNTVNGNCRRGINRCVINQTLRAVEGRGGHAHAG</sequence>
<evidence type="ECO:0008006" key="4">
    <source>
        <dbReference type="Google" id="ProtNLM"/>
    </source>
</evidence>
<comment type="caution">
    <text evidence="2">The sequence shown here is derived from an EMBL/GenBank/DDBJ whole genome shotgun (WGS) entry which is preliminary data.</text>
</comment>
<feature type="region of interest" description="Disordered" evidence="1">
    <location>
        <begin position="78"/>
        <end position="137"/>
    </location>
</feature>
<name>A0ABQ4FGQ9_9ACTN</name>
<protein>
    <recommendedName>
        <fullName evidence="4">DUF320 domain-containing protein</fullName>
    </recommendedName>
</protein>
<feature type="compositionally biased region" description="Low complexity" evidence="1">
    <location>
        <begin position="112"/>
        <end position="130"/>
    </location>
</feature>
<evidence type="ECO:0000313" key="2">
    <source>
        <dbReference type="EMBL" id="GIH34000.1"/>
    </source>
</evidence>
<evidence type="ECO:0000256" key="1">
    <source>
        <dbReference type="SAM" id="MobiDB-lite"/>
    </source>
</evidence>
<feature type="compositionally biased region" description="Basic and acidic residues" evidence="1">
    <location>
        <begin position="97"/>
        <end position="107"/>
    </location>
</feature>